<organism evidence="1 2">
    <name type="scientific">Gymnopus androsaceus JB14</name>
    <dbReference type="NCBI Taxonomy" id="1447944"/>
    <lineage>
        <taxon>Eukaryota</taxon>
        <taxon>Fungi</taxon>
        <taxon>Dikarya</taxon>
        <taxon>Basidiomycota</taxon>
        <taxon>Agaricomycotina</taxon>
        <taxon>Agaricomycetes</taxon>
        <taxon>Agaricomycetidae</taxon>
        <taxon>Agaricales</taxon>
        <taxon>Marasmiineae</taxon>
        <taxon>Omphalotaceae</taxon>
        <taxon>Gymnopus</taxon>
    </lineage>
</organism>
<name>A0A6A4GTK4_9AGAR</name>
<dbReference type="AlphaFoldDB" id="A0A6A4GTK4"/>
<keyword evidence="2" id="KW-1185">Reference proteome</keyword>
<dbReference type="EMBL" id="ML769728">
    <property type="protein sequence ID" value="KAE9388766.1"/>
    <property type="molecule type" value="Genomic_DNA"/>
</dbReference>
<accession>A0A6A4GTK4</accession>
<feature type="non-terminal residue" evidence="1">
    <location>
        <position position="1"/>
    </location>
</feature>
<protein>
    <submittedName>
        <fullName evidence="1">Uncharacterized protein</fullName>
    </submittedName>
</protein>
<dbReference type="Proteomes" id="UP000799118">
    <property type="component" value="Unassembled WGS sequence"/>
</dbReference>
<reference evidence="1" key="1">
    <citation type="journal article" date="2019" name="Environ. Microbiol.">
        <title>Fungal ecological strategies reflected in gene transcription - a case study of two litter decomposers.</title>
        <authorList>
            <person name="Barbi F."/>
            <person name="Kohler A."/>
            <person name="Barry K."/>
            <person name="Baskaran P."/>
            <person name="Daum C."/>
            <person name="Fauchery L."/>
            <person name="Ihrmark K."/>
            <person name="Kuo A."/>
            <person name="LaButti K."/>
            <person name="Lipzen A."/>
            <person name="Morin E."/>
            <person name="Grigoriev I.V."/>
            <person name="Henrissat B."/>
            <person name="Lindahl B."/>
            <person name="Martin F."/>
        </authorList>
    </citation>
    <scope>NUCLEOTIDE SEQUENCE</scope>
    <source>
        <strain evidence="1">JB14</strain>
    </source>
</reference>
<dbReference type="OrthoDB" id="3202607at2759"/>
<sequence length="90" mass="10221">PQIECTFDDCCYLACHFNLHNACSFIHNDFWNLFFHMCSIHCIGLFDYTRGGHLIAWSLGLIFEFPAGSTMYLPSACIPHSNTPVAAHEH</sequence>
<gene>
    <name evidence="1" type="ORF">BT96DRAFT_835811</name>
</gene>
<proteinExistence type="predicted"/>
<evidence type="ECO:0000313" key="2">
    <source>
        <dbReference type="Proteomes" id="UP000799118"/>
    </source>
</evidence>
<evidence type="ECO:0000313" key="1">
    <source>
        <dbReference type="EMBL" id="KAE9388766.1"/>
    </source>
</evidence>